<dbReference type="EMBL" id="X67475">
    <property type="protein sequence ID" value="CAA47820.1"/>
    <property type="molecule type" value="Genomic_DNA"/>
</dbReference>
<organism evidence="1">
    <name type="scientific">Dickeya chrysanthemi</name>
    <name type="common">Pectobacterium chrysanthemi</name>
    <name type="synonym">Erwinia chrysanthemi</name>
    <dbReference type="NCBI Taxonomy" id="556"/>
    <lineage>
        <taxon>Bacteria</taxon>
        <taxon>Pseudomonadati</taxon>
        <taxon>Pseudomonadota</taxon>
        <taxon>Gammaproteobacteria</taxon>
        <taxon>Enterobacterales</taxon>
        <taxon>Pectobacteriaceae</taxon>
        <taxon>Dickeya</taxon>
    </lineage>
</organism>
<dbReference type="GO" id="GO:0016829">
    <property type="term" value="F:lyase activity"/>
    <property type="evidence" value="ECO:0007669"/>
    <property type="project" value="UniProtKB-KW"/>
</dbReference>
<protein>
    <submittedName>
        <fullName evidence="1">PelB and pelC genes for pectate-lyase</fullName>
    </submittedName>
</protein>
<reference evidence="1" key="1">
    <citation type="journal article" date="1992" name="Mol. Microbiol.">
        <title>Analysis of the regulation of the pelBC genes in Erwinia chrysanthemi 3937.</title>
        <authorList>
            <person name="Hugouvieux-Cotte-Pattat N."/>
            <person name="Robert-Baudouy J."/>
        </authorList>
    </citation>
    <scope>NUCLEOTIDE SEQUENCE</scope>
    <source>
        <strain evidence="1">3937</strain>
    </source>
</reference>
<accession>Q47472</accession>
<name>Q47472_DICCH</name>
<dbReference type="PIR" id="S25823">
    <property type="entry name" value="S25823"/>
</dbReference>
<keyword evidence="1" id="KW-0456">Lyase</keyword>
<evidence type="ECO:0000313" key="1">
    <source>
        <dbReference type="EMBL" id="CAA47820.1"/>
    </source>
</evidence>
<sequence>VNLVGAGLHAVPQIQQIHVQQRAQYGVELTLLVGLKPGEMSPLLLHARGVGPQNSPSHHIVYAFSQNR</sequence>
<feature type="non-terminal residue" evidence="1">
    <location>
        <position position="1"/>
    </location>
</feature>
<dbReference type="AlphaFoldDB" id="Q47472"/>
<proteinExistence type="predicted"/>